<evidence type="ECO:0000256" key="2">
    <source>
        <dbReference type="ARBA" id="ARBA00022692"/>
    </source>
</evidence>
<dbReference type="InterPro" id="IPR051617">
    <property type="entry name" value="UNC-93-like_regulator"/>
</dbReference>
<reference evidence="7 8" key="1">
    <citation type="submission" date="2017-03" db="EMBL/GenBank/DDBJ databases">
        <title>Genomes of endolithic fungi from Antarctica.</title>
        <authorList>
            <person name="Coleine C."/>
            <person name="Masonjones S."/>
            <person name="Stajich J.E."/>
        </authorList>
    </citation>
    <scope>NUCLEOTIDE SEQUENCE [LARGE SCALE GENOMIC DNA]</scope>
    <source>
        <strain evidence="7 8">CCFEE 6314</strain>
    </source>
</reference>
<feature type="signal peptide" evidence="6">
    <location>
        <begin position="1"/>
        <end position="19"/>
    </location>
</feature>
<evidence type="ECO:0000313" key="8">
    <source>
        <dbReference type="Proteomes" id="UP000288859"/>
    </source>
</evidence>
<feature type="transmembrane region" description="Helical" evidence="5">
    <location>
        <begin position="250"/>
        <end position="271"/>
    </location>
</feature>
<feature type="transmembrane region" description="Helical" evidence="5">
    <location>
        <begin position="162"/>
        <end position="181"/>
    </location>
</feature>
<comment type="caution">
    <text evidence="7">The sequence shown here is derived from an EMBL/GenBank/DDBJ whole genome shotgun (WGS) entry which is preliminary data.</text>
</comment>
<feature type="transmembrane region" description="Helical" evidence="5">
    <location>
        <begin position="325"/>
        <end position="345"/>
    </location>
</feature>
<dbReference type="Gene3D" id="1.20.1250.20">
    <property type="entry name" value="MFS general substrate transporter like domains"/>
    <property type="match status" value="1"/>
</dbReference>
<dbReference type="AlphaFoldDB" id="A0A438MY98"/>
<evidence type="ECO:0008006" key="9">
    <source>
        <dbReference type="Google" id="ProtNLM"/>
    </source>
</evidence>
<feature type="chain" id="PRO_5019348327" description="MFS general substrate transporter" evidence="6">
    <location>
        <begin position="20"/>
        <end position="466"/>
    </location>
</feature>
<gene>
    <name evidence="7" type="ORF">B0A52_07609</name>
</gene>
<comment type="subcellular location">
    <subcellularLocation>
        <location evidence="1">Membrane</location>
        <topology evidence="1">Multi-pass membrane protein</topology>
    </subcellularLocation>
</comment>
<evidence type="ECO:0000256" key="4">
    <source>
        <dbReference type="ARBA" id="ARBA00023136"/>
    </source>
</evidence>
<keyword evidence="4 5" id="KW-0472">Membrane</keyword>
<dbReference type="GO" id="GO:0016020">
    <property type="term" value="C:membrane"/>
    <property type="evidence" value="ECO:0007669"/>
    <property type="project" value="UniProtKB-SubCell"/>
</dbReference>
<feature type="transmembrane region" description="Helical" evidence="5">
    <location>
        <begin position="283"/>
        <end position="305"/>
    </location>
</feature>
<dbReference type="SUPFAM" id="SSF103473">
    <property type="entry name" value="MFS general substrate transporter"/>
    <property type="match status" value="1"/>
</dbReference>
<feature type="transmembrane region" description="Helical" evidence="5">
    <location>
        <begin position="128"/>
        <end position="150"/>
    </location>
</feature>
<evidence type="ECO:0000256" key="5">
    <source>
        <dbReference type="SAM" id="Phobius"/>
    </source>
</evidence>
<dbReference type="OrthoDB" id="196103at2759"/>
<feature type="transmembrane region" description="Helical" evidence="5">
    <location>
        <begin position="67"/>
        <end position="84"/>
    </location>
</feature>
<keyword evidence="2 5" id="KW-0812">Transmembrane</keyword>
<dbReference type="InterPro" id="IPR010291">
    <property type="entry name" value="Ion_channel_UNC-93"/>
</dbReference>
<proteinExistence type="predicted"/>
<dbReference type="PANTHER" id="PTHR23294">
    <property type="entry name" value="ET TRANSLATION PRODUCT-RELATED"/>
    <property type="match status" value="1"/>
</dbReference>
<organism evidence="7 8">
    <name type="scientific">Exophiala mesophila</name>
    <name type="common">Black yeast-like fungus</name>
    <dbReference type="NCBI Taxonomy" id="212818"/>
    <lineage>
        <taxon>Eukaryota</taxon>
        <taxon>Fungi</taxon>
        <taxon>Dikarya</taxon>
        <taxon>Ascomycota</taxon>
        <taxon>Pezizomycotina</taxon>
        <taxon>Eurotiomycetes</taxon>
        <taxon>Chaetothyriomycetidae</taxon>
        <taxon>Chaetothyriales</taxon>
        <taxon>Herpotrichiellaceae</taxon>
        <taxon>Exophiala</taxon>
    </lineage>
</organism>
<evidence type="ECO:0000256" key="1">
    <source>
        <dbReference type="ARBA" id="ARBA00004141"/>
    </source>
</evidence>
<evidence type="ECO:0000256" key="3">
    <source>
        <dbReference type="ARBA" id="ARBA00022989"/>
    </source>
</evidence>
<keyword evidence="6" id="KW-0732">Signal</keyword>
<evidence type="ECO:0000313" key="7">
    <source>
        <dbReference type="EMBL" id="RVX68723.1"/>
    </source>
</evidence>
<name>A0A438MY98_EXOME</name>
<feature type="transmembrane region" description="Helical" evidence="5">
    <location>
        <begin position="90"/>
        <end position="116"/>
    </location>
</feature>
<feature type="transmembrane region" description="Helical" evidence="5">
    <location>
        <begin position="357"/>
        <end position="374"/>
    </location>
</feature>
<evidence type="ECO:0000256" key="6">
    <source>
        <dbReference type="SAM" id="SignalP"/>
    </source>
</evidence>
<dbReference type="EMBL" id="NAJM01000035">
    <property type="protein sequence ID" value="RVX68723.1"/>
    <property type="molecule type" value="Genomic_DNA"/>
</dbReference>
<accession>A0A438MY98</accession>
<sequence length="466" mass="50806">MQNAVVALTLALVGGVAQSITILGAGGGQASATLMANISNTTLYGIYCLCGFVTGSVVTTIGPRWTIMLGIISYPIFLGAMWYFTLTGRLWYPIFSAVLVGFGAALLWTGAGYIAFSYPEEKNKARYLAIQWGSLSAGSTVLSLVCMAINFNADSPSVPRSIYILFITLQAVTLLIVYFGLVDPSKVRRNDGTSLARYPHTDIWTELKAQGELFRDWKAMVLFIPIFSSEIAIIIISTCNALYFNLRTRSLNSVLFTVMQMVGALVMMLLLDNQKIGTRRNRGLIGITVMGTVITAGWVGFAVWLAKYPLDYTALPAWDWSDGPFASFCVLNLIFGSNMVIWLIASLTNEPQRLARYAGYAKGVLAGGLCAVFGTEAAGLAQLKVLAFSFALQFSGLFCLLYVCWKCIETTNYHKEENVVAPLAVEKVMLKDVEGVEVRLNTTTGEPEVVPTTTHVAEDVKQHNSL</sequence>
<dbReference type="Proteomes" id="UP000288859">
    <property type="component" value="Unassembled WGS sequence"/>
</dbReference>
<dbReference type="InterPro" id="IPR036259">
    <property type="entry name" value="MFS_trans_sf"/>
</dbReference>
<dbReference type="Pfam" id="PF05978">
    <property type="entry name" value="UNC-93"/>
    <property type="match status" value="1"/>
</dbReference>
<feature type="transmembrane region" description="Helical" evidence="5">
    <location>
        <begin position="220"/>
        <end position="244"/>
    </location>
</feature>
<protein>
    <recommendedName>
        <fullName evidence="9">MFS general substrate transporter</fullName>
    </recommendedName>
</protein>
<dbReference type="VEuPathDB" id="FungiDB:PV10_00357"/>
<dbReference type="PANTHER" id="PTHR23294:SF59">
    <property type="entry name" value="UNC93-LIKE PROTEIN C922.05C"/>
    <property type="match status" value="1"/>
</dbReference>
<keyword evidence="3 5" id="KW-1133">Transmembrane helix</keyword>
<feature type="transmembrane region" description="Helical" evidence="5">
    <location>
        <begin position="386"/>
        <end position="405"/>
    </location>
</feature>